<dbReference type="PANTHER" id="PTHR43540">
    <property type="entry name" value="PEROXYUREIDOACRYLATE/UREIDOACRYLATE AMIDOHYDROLASE-RELATED"/>
    <property type="match status" value="1"/>
</dbReference>
<dbReference type="Pfam" id="PF00857">
    <property type="entry name" value="Isochorismatase"/>
    <property type="match status" value="1"/>
</dbReference>
<accession>A0A6A6H1E5</accession>
<evidence type="ECO:0000313" key="5">
    <source>
        <dbReference type="Proteomes" id="UP000800092"/>
    </source>
</evidence>
<dbReference type="InterPro" id="IPR000868">
    <property type="entry name" value="Isochorismatase-like_dom"/>
</dbReference>
<sequence length="193" mass="20567">MTSATSFRTTIGIPPSKANPSDSTLIIIDAQNEYSSGKLAVSNAQTSRAAISSLLNRYRNAGGKIVHVTHQVPDGAPVFTPGTDLAREFDELKPRTGEMTVTKQFPGSFTKTDLDDLLKQHDAKKVVLCGYMAHVCVSTTAREASQLGYDVLLAEDAIGDRDIPGANGNEVTKMVMLELGDAFGTVVHSGDIV</sequence>
<dbReference type="OrthoDB" id="245563at2759"/>
<gene>
    <name evidence="4" type="ORF">EV356DRAFT_506408</name>
</gene>
<organism evidence="4 5">
    <name type="scientific">Viridothelium virens</name>
    <name type="common">Speckled blister lichen</name>
    <name type="synonym">Trypethelium virens</name>
    <dbReference type="NCBI Taxonomy" id="1048519"/>
    <lineage>
        <taxon>Eukaryota</taxon>
        <taxon>Fungi</taxon>
        <taxon>Dikarya</taxon>
        <taxon>Ascomycota</taxon>
        <taxon>Pezizomycotina</taxon>
        <taxon>Dothideomycetes</taxon>
        <taxon>Dothideomycetes incertae sedis</taxon>
        <taxon>Trypetheliales</taxon>
        <taxon>Trypetheliaceae</taxon>
        <taxon>Viridothelium</taxon>
    </lineage>
</organism>
<dbReference type="InterPro" id="IPR050272">
    <property type="entry name" value="Isochorismatase-like_hydrls"/>
</dbReference>
<dbReference type="Proteomes" id="UP000800092">
    <property type="component" value="Unassembled WGS sequence"/>
</dbReference>
<keyword evidence="5" id="KW-1185">Reference proteome</keyword>
<feature type="domain" description="Isochorismatase-like" evidence="3">
    <location>
        <begin position="24"/>
        <end position="162"/>
    </location>
</feature>
<name>A0A6A6H1E5_VIRVR</name>
<dbReference type="GO" id="GO:0016787">
    <property type="term" value="F:hydrolase activity"/>
    <property type="evidence" value="ECO:0007669"/>
    <property type="project" value="UniProtKB-KW"/>
</dbReference>
<comment type="similarity">
    <text evidence="1">Belongs to the isochorismatase family.</text>
</comment>
<dbReference type="AlphaFoldDB" id="A0A6A6H1E5"/>
<dbReference type="PANTHER" id="PTHR43540:SF15">
    <property type="entry name" value="BLR5631 PROTEIN"/>
    <property type="match status" value="1"/>
</dbReference>
<evidence type="ECO:0000313" key="4">
    <source>
        <dbReference type="EMBL" id="KAF2231792.1"/>
    </source>
</evidence>
<dbReference type="SUPFAM" id="SSF52499">
    <property type="entry name" value="Isochorismatase-like hydrolases"/>
    <property type="match status" value="1"/>
</dbReference>
<dbReference type="EMBL" id="ML991822">
    <property type="protein sequence ID" value="KAF2231792.1"/>
    <property type="molecule type" value="Genomic_DNA"/>
</dbReference>
<evidence type="ECO:0000259" key="3">
    <source>
        <dbReference type="Pfam" id="PF00857"/>
    </source>
</evidence>
<proteinExistence type="inferred from homology"/>
<dbReference type="Gene3D" id="3.40.50.850">
    <property type="entry name" value="Isochorismatase-like"/>
    <property type="match status" value="1"/>
</dbReference>
<reference evidence="4" key="1">
    <citation type="journal article" date="2020" name="Stud. Mycol.">
        <title>101 Dothideomycetes genomes: a test case for predicting lifestyles and emergence of pathogens.</title>
        <authorList>
            <person name="Haridas S."/>
            <person name="Albert R."/>
            <person name="Binder M."/>
            <person name="Bloem J."/>
            <person name="Labutti K."/>
            <person name="Salamov A."/>
            <person name="Andreopoulos B."/>
            <person name="Baker S."/>
            <person name="Barry K."/>
            <person name="Bills G."/>
            <person name="Bluhm B."/>
            <person name="Cannon C."/>
            <person name="Castanera R."/>
            <person name="Culley D."/>
            <person name="Daum C."/>
            <person name="Ezra D."/>
            <person name="Gonzalez J."/>
            <person name="Henrissat B."/>
            <person name="Kuo A."/>
            <person name="Liang C."/>
            <person name="Lipzen A."/>
            <person name="Lutzoni F."/>
            <person name="Magnuson J."/>
            <person name="Mondo S."/>
            <person name="Nolan M."/>
            <person name="Ohm R."/>
            <person name="Pangilinan J."/>
            <person name="Park H.-J."/>
            <person name="Ramirez L."/>
            <person name="Alfaro M."/>
            <person name="Sun H."/>
            <person name="Tritt A."/>
            <person name="Yoshinaga Y."/>
            <person name="Zwiers L.-H."/>
            <person name="Turgeon B."/>
            <person name="Goodwin S."/>
            <person name="Spatafora J."/>
            <person name="Crous P."/>
            <person name="Grigoriev I."/>
        </authorList>
    </citation>
    <scope>NUCLEOTIDE SEQUENCE</scope>
    <source>
        <strain evidence="4">Tuck. ex Michener</strain>
    </source>
</reference>
<keyword evidence="2 4" id="KW-0378">Hydrolase</keyword>
<evidence type="ECO:0000256" key="2">
    <source>
        <dbReference type="ARBA" id="ARBA00022801"/>
    </source>
</evidence>
<dbReference type="InterPro" id="IPR036380">
    <property type="entry name" value="Isochorismatase-like_sf"/>
</dbReference>
<evidence type="ECO:0000256" key="1">
    <source>
        <dbReference type="ARBA" id="ARBA00006336"/>
    </source>
</evidence>
<protein>
    <submittedName>
        <fullName evidence="4">Isochorismatase hydrolase</fullName>
    </submittedName>
</protein>